<comment type="caution">
    <text evidence="1">The sequence shown here is derived from an EMBL/GenBank/DDBJ whole genome shotgun (WGS) entry which is preliminary data.</text>
</comment>
<proteinExistence type="predicted"/>
<gene>
    <name evidence="1" type="ORF">TSAR_005612</name>
</gene>
<dbReference type="Proteomes" id="UP000215335">
    <property type="component" value="Unassembled WGS sequence"/>
</dbReference>
<reference evidence="1 2" key="1">
    <citation type="journal article" date="2017" name="Curr. Biol.">
        <title>The Evolution of Venom by Co-option of Single-Copy Genes.</title>
        <authorList>
            <person name="Martinson E.O."/>
            <person name="Mrinalini"/>
            <person name="Kelkar Y.D."/>
            <person name="Chang C.H."/>
            <person name="Werren J.H."/>
        </authorList>
    </citation>
    <scope>NUCLEOTIDE SEQUENCE [LARGE SCALE GENOMIC DNA]</scope>
    <source>
        <strain evidence="1 2">Alberta</strain>
        <tissue evidence="1">Whole body</tissue>
    </source>
</reference>
<name>A0A232EGN7_9HYME</name>
<evidence type="ECO:0000313" key="2">
    <source>
        <dbReference type="Proteomes" id="UP000215335"/>
    </source>
</evidence>
<protein>
    <submittedName>
        <fullName evidence="1">Uncharacterized protein</fullName>
    </submittedName>
</protein>
<organism evidence="1 2">
    <name type="scientific">Trichomalopsis sarcophagae</name>
    <dbReference type="NCBI Taxonomy" id="543379"/>
    <lineage>
        <taxon>Eukaryota</taxon>
        <taxon>Metazoa</taxon>
        <taxon>Ecdysozoa</taxon>
        <taxon>Arthropoda</taxon>
        <taxon>Hexapoda</taxon>
        <taxon>Insecta</taxon>
        <taxon>Pterygota</taxon>
        <taxon>Neoptera</taxon>
        <taxon>Endopterygota</taxon>
        <taxon>Hymenoptera</taxon>
        <taxon>Apocrita</taxon>
        <taxon>Proctotrupomorpha</taxon>
        <taxon>Chalcidoidea</taxon>
        <taxon>Pteromalidae</taxon>
        <taxon>Pteromalinae</taxon>
        <taxon>Trichomalopsis</taxon>
    </lineage>
</organism>
<sequence>MVQDSISYNNISKTKEIDKKPPLRIMHRKRISTNPIEATMNKIQSTITSVMQSTINESNAAEIKKKDINILTGKIIKARLNQMSPRTAKKKTKQIMKCLIDSGSKEDSVEI</sequence>
<accession>A0A232EGN7</accession>
<evidence type="ECO:0000313" key="1">
    <source>
        <dbReference type="EMBL" id="OXU17515.1"/>
    </source>
</evidence>
<keyword evidence="2" id="KW-1185">Reference proteome</keyword>
<dbReference type="AlphaFoldDB" id="A0A232EGN7"/>
<dbReference type="EMBL" id="NNAY01004724">
    <property type="protein sequence ID" value="OXU17515.1"/>
    <property type="molecule type" value="Genomic_DNA"/>
</dbReference>